<protein>
    <submittedName>
        <fullName evidence="1">Uncharacterized protein</fullName>
    </submittedName>
</protein>
<name>A0ABS9GJ97_9PSED</name>
<keyword evidence="2" id="KW-1185">Reference proteome</keyword>
<evidence type="ECO:0000313" key="1">
    <source>
        <dbReference type="EMBL" id="MCF5545818.1"/>
    </source>
</evidence>
<organism evidence="1 2">
    <name type="scientific">Pseudomonas salomonii</name>
    <dbReference type="NCBI Taxonomy" id="191391"/>
    <lineage>
        <taxon>Bacteria</taxon>
        <taxon>Pseudomonadati</taxon>
        <taxon>Pseudomonadota</taxon>
        <taxon>Gammaproteobacteria</taxon>
        <taxon>Pseudomonadales</taxon>
        <taxon>Pseudomonadaceae</taxon>
        <taxon>Pseudomonas</taxon>
    </lineage>
</organism>
<sequence>MPLVSRSLNACYLPIGVGAGKAWKAGNGIANTLVKPQWTVARKGDGLAQFTLFAGINVTFGQ</sequence>
<accession>A0ABS9GJ97</accession>
<comment type="caution">
    <text evidence="1">The sequence shown here is derived from an EMBL/GenBank/DDBJ whole genome shotgun (WGS) entry which is preliminary data.</text>
</comment>
<reference evidence="1 2" key="1">
    <citation type="submission" date="2019-11" db="EMBL/GenBank/DDBJ databases">
        <title>Epiphytic Pseudomonas syringae from cherry orchards.</title>
        <authorList>
            <person name="Hulin M.T."/>
        </authorList>
    </citation>
    <scope>NUCLEOTIDE SEQUENCE [LARGE SCALE GENOMIC DNA]</scope>
    <source>
        <strain evidence="1 2">PA-3-2A</strain>
    </source>
</reference>
<evidence type="ECO:0000313" key="2">
    <source>
        <dbReference type="Proteomes" id="UP000814158"/>
    </source>
</evidence>
<gene>
    <name evidence="1" type="ORF">GIV68_13850</name>
</gene>
<dbReference type="EMBL" id="WKAT01000025">
    <property type="protein sequence ID" value="MCF5545818.1"/>
    <property type="molecule type" value="Genomic_DNA"/>
</dbReference>
<proteinExistence type="predicted"/>
<dbReference type="Proteomes" id="UP000814158">
    <property type="component" value="Unassembled WGS sequence"/>
</dbReference>